<dbReference type="SUPFAM" id="SSF47384">
    <property type="entry name" value="Homodimeric domain of signal transducing histidine kinase"/>
    <property type="match status" value="1"/>
</dbReference>
<comment type="subunit">
    <text evidence="9">At low DSF concentrations, interacts with RpfF.</text>
</comment>
<evidence type="ECO:0000256" key="9">
    <source>
        <dbReference type="ARBA" id="ARBA00064003"/>
    </source>
</evidence>
<evidence type="ECO:0000256" key="11">
    <source>
        <dbReference type="PROSITE-ProRule" id="PRU00110"/>
    </source>
</evidence>
<feature type="domain" description="Response regulatory" evidence="15">
    <location>
        <begin position="1164"/>
        <end position="1283"/>
    </location>
</feature>
<evidence type="ECO:0000256" key="4">
    <source>
        <dbReference type="ARBA" id="ARBA00022679"/>
    </source>
</evidence>
<evidence type="ECO:0000256" key="12">
    <source>
        <dbReference type="PROSITE-ProRule" id="PRU00169"/>
    </source>
</evidence>
<dbReference type="FunFam" id="3.30.565.10:FF:000010">
    <property type="entry name" value="Sensor histidine kinase RcsC"/>
    <property type="match status" value="1"/>
</dbReference>
<keyword evidence="7" id="KW-0067">ATP-binding</keyword>
<dbReference type="Proteomes" id="UP000233248">
    <property type="component" value="Unassembled WGS sequence"/>
</dbReference>
<evidence type="ECO:0000256" key="6">
    <source>
        <dbReference type="ARBA" id="ARBA00022777"/>
    </source>
</evidence>
<dbReference type="SUPFAM" id="SSF52172">
    <property type="entry name" value="CheY-like"/>
    <property type="match status" value="1"/>
</dbReference>
<dbReference type="InterPro" id="IPR001638">
    <property type="entry name" value="Solute-binding_3/MltF_N"/>
</dbReference>
<dbReference type="OrthoDB" id="9176708at2"/>
<keyword evidence="5" id="KW-0547">Nucleotide-binding</keyword>
<keyword evidence="18" id="KW-1185">Reference proteome</keyword>
<dbReference type="InterPro" id="IPR001789">
    <property type="entry name" value="Sig_transdc_resp-reg_receiver"/>
</dbReference>
<dbReference type="InterPro" id="IPR003594">
    <property type="entry name" value="HATPase_dom"/>
</dbReference>
<evidence type="ECO:0000259" key="14">
    <source>
        <dbReference type="PROSITE" id="PS50109"/>
    </source>
</evidence>
<dbReference type="PRINTS" id="PR00344">
    <property type="entry name" value="BCTRLSENSOR"/>
</dbReference>
<keyword evidence="8" id="KW-0902">Two-component regulatory system</keyword>
<dbReference type="InterPro" id="IPR003661">
    <property type="entry name" value="HisK_dim/P_dom"/>
</dbReference>
<dbReference type="Pfam" id="PF02518">
    <property type="entry name" value="HATPase_c"/>
    <property type="match status" value="1"/>
</dbReference>
<dbReference type="SMART" id="SM00387">
    <property type="entry name" value="HATPase_c"/>
    <property type="match status" value="1"/>
</dbReference>
<dbReference type="InterPro" id="IPR008207">
    <property type="entry name" value="Sig_transdc_His_kin_Hpt_dom"/>
</dbReference>
<dbReference type="SMART" id="SM00448">
    <property type="entry name" value="REC"/>
    <property type="match status" value="1"/>
</dbReference>
<feature type="modified residue" description="Phosphohistidine" evidence="11">
    <location>
        <position position="1357"/>
    </location>
</feature>
<evidence type="ECO:0000256" key="2">
    <source>
        <dbReference type="ARBA" id="ARBA00012438"/>
    </source>
</evidence>
<feature type="domain" description="Histidine kinase" evidence="14">
    <location>
        <begin position="915"/>
        <end position="1138"/>
    </location>
</feature>
<dbReference type="SMART" id="SM00388">
    <property type="entry name" value="HisKA"/>
    <property type="match status" value="1"/>
</dbReference>
<dbReference type="InterPro" id="IPR036641">
    <property type="entry name" value="HPT_dom_sf"/>
</dbReference>
<dbReference type="EC" id="2.7.13.3" evidence="2"/>
<dbReference type="CDD" id="cd13708">
    <property type="entry name" value="PBP2_BvgS_like_1"/>
    <property type="match status" value="1"/>
</dbReference>
<keyword evidence="13" id="KW-0175">Coiled coil</keyword>
<evidence type="ECO:0000256" key="10">
    <source>
        <dbReference type="ARBA" id="ARBA00068150"/>
    </source>
</evidence>
<dbReference type="SUPFAM" id="SSF55874">
    <property type="entry name" value="ATPase domain of HSP90 chaperone/DNA topoisomerase II/histidine kinase"/>
    <property type="match status" value="1"/>
</dbReference>
<dbReference type="CDD" id="cd16922">
    <property type="entry name" value="HATPase_EvgS-ArcB-TorS-like"/>
    <property type="match status" value="1"/>
</dbReference>
<name>A0A2N1J0Z1_9BACT</name>
<dbReference type="Pfam" id="PF00497">
    <property type="entry name" value="SBP_bac_3"/>
    <property type="match status" value="2"/>
</dbReference>
<dbReference type="Pfam" id="PF04392">
    <property type="entry name" value="ABC_sub_bind"/>
    <property type="match status" value="1"/>
</dbReference>
<dbReference type="Gene3D" id="3.30.565.10">
    <property type="entry name" value="Histidine kinase-like ATPase, C-terminal domain"/>
    <property type="match status" value="1"/>
</dbReference>
<feature type="coiled-coil region" evidence="13">
    <location>
        <begin position="881"/>
        <end position="908"/>
    </location>
</feature>
<dbReference type="GO" id="GO:0005524">
    <property type="term" value="F:ATP binding"/>
    <property type="evidence" value="ECO:0007669"/>
    <property type="project" value="UniProtKB-KW"/>
</dbReference>
<dbReference type="Pfam" id="PF00072">
    <property type="entry name" value="Response_reg"/>
    <property type="match status" value="1"/>
</dbReference>
<dbReference type="PROSITE" id="PS50109">
    <property type="entry name" value="HIS_KIN"/>
    <property type="match status" value="1"/>
</dbReference>
<sequence length="1414" mass="163593">MSNIIKFLTLIVFTSFVFAQNIEYKPTVKLTKEEIQWLKEHPKIRVHAEMHWEPFNYIENAEVKGYSNDLIRLLAQKVGLKIEFVKASNWNSFLTMLKNKKIDIISNLVETPNRKEFAVFTKKNVLNISPAIYSNQKANIFKTLKDLENRTLAIVKGYWQEEFIKNNYPKIKIILVDNTVEAIQAVSTNLADATIDLGPVIKNIISKYGISNIYFQGIAKINNEAKYFEKIGIRKDWPILRDILDKALNSLSYQERVMLNQKWFIDSFISKTDYDKQSIQSKIHSKILSSSGYTKIKYDEPKKILLLHSYHAGYKWTENVTKGIKSLFPPDSNVTISIEYMDTKRKFDKKYIELLKDNYEYRYKNSNFDLIIVSDNNALDFIAKYKDNIFNPKIPIVFTGINNFKASMLKGIGNITGVTEELAIKQTFDIALKLHPNTKDIFIINDQLTTGKLIEERLKKLQDEYKNRVNIIIPKPLSKDEVLRRIDYLSKDSLIFYNQFFKDKNNEYFNTNESIKDFSKNSKVPIYGAWDFLLGDGIVGGKLLSAFSQGLEAANMAHSILLGKKAADIKILTKSATKYMFDENFLELFNINRKLLPENSFIISSNGVELKSSSSIFLSKEERNYIDKKGHINMCILPDAMPYEGIKNGKHVGITEDIMKIIEKRVNLKVKLYETKSWQESLDAIKEKKCDILPVVENTQERREYLNFTRPYIPQTIVIATRNNELFINSLDELSNKSLAIIEGYSYEEILRKKYPKIDIVYVQNIKEGINKVRNKKVFGYIDSLGSISYQLQQEGDFEIKIAGKLEQESNLAIGTRKDEPLLNTIFNKAVESFTQKELKVIYDKWISVEFEEKVDYSLVYKIAFISFLIISFIVFWNRKLKNEIQKRKMIEKELINAKKQAQKANKAKSEFLANMSHEIRTPMNGIIGMTTLALEKINSDKQVAQEFLVKAKTSANMLLRIINDILDFSKIEAGKLDVSISLVSLRKTISNINDLFSHMAKQKNIDLIIKQDEEIPEFILSDELRLSQILTNLINNAIKFTKEGYVKVEILLVKQEKRDITLKFLITDTGKGISKNNQSKLFKSFSQEDNSISKEFGGTGLGLVISKKLVELLGGEIGFLSEENKGTTFYFTIKTKLPKQEDIKTLNKSLEEDNSYNNSIDARVLLVEDNEINQELAINFLKEDIRHIEVANNGYEAVELIEKNSCSYYDLILMDIHMPVMDGYKATKIIKQKDKCKELPIIAMTANALDSDIKKCLEHGMIDHIGKPFDVKVLKEKIFKVLNKNTKQHQEKIENNIKKEEYKLLDTKTALDRMMNQKEFYKEFMQSFMTKRENCIDELNELIKKNEIEKLLNEIHTLKGLLGTLGAYKNAKDFENLEQMIKESKELNKEELKQSFNNFKDLLSEIKQWLDKN</sequence>
<evidence type="ECO:0000256" key="3">
    <source>
        <dbReference type="ARBA" id="ARBA00022553"/>
    </source>
</evidence>
<dbReference type="PROSITE" id="PS50894">
    <property type="entry name" value="HPT"/>
    <property type="match status" value="1"/>
</dbReference>
<evidence type="ECO:0000256" key="1">
    <source>
        <dbReference type="ARBA" id="ARBA00000085"/>
    </source>
</evidence>
<evidence type="ECO:0000259" key="16">
    <source>
        <dbReference type="PROSITE" id="PS50894"/>
    </source>
</evidence>
<dbReference type="InterPro" id="IPR005467">
    <property type="entry name" value="His_kinase_dom"/>
</dbReference>
<dbReference type="RefSeq" id="WP_101185358.1">
    <property type="nucleotide sequence ID" value="NZ_CP031218.1"/>
</dbReference>
<protein>
    <recommendedName>
        <fullName evidence="10">Sensory/regulatory protein RpfC</fullName>
        <ecNumber evidence="2">2.7.13.3</ecNumber>
    </recommendedName>
</protein>
<dbReference type="PROSITE" id="PS50110">
    <property type="entry name" value="RESPONSE_REGULATORY"/>
    <property type="match status" value="1"/>
</dbReference>
<dbReference type="InterPro" id="IPR036097">
    <property type="entry name" value="HisK_dim/P_sf"/>
</dbReference>
<dbReference type="EMBL" id="NXIF01000039">
    <property type="protein sequence ID" value="PKI80216.1"/>
    <property type="molecule type" value="Genomic_DNA"/>
</dbReference>
<organism evidence="17 18">
    <name type="scientific">Malaciobacter halophilus</name>
    <dbReference type="NCBI Taxonomy" id="197482"/>
    <lineage>
        <taxon>Bacteria</taxon>
        <taxon>Pseudomonadati</taxon>
        <taxon>Campylobacterota</taxon>
        <taxon>Epsilonproteobacteria</taxon>
        <taxon>Campylobacterales</taxon>
        <taxon>Arcobacteraceae</taxon>
        <taxon>Malaciobacter</taxon>
    </lineage>
</organism>
<accession>A0A2N1J0Z1</accession>
<dbReference type="GO" id="GO:0000155">
    <property type="term" value="F:phosphorelay sensor kinase activity"/>
    <property type="evidence" value="ECO:0007669"/>
    <property type="project" value="InterPro"/>
</dbReference>
<evidence type="ECO:0000259" key="15">
    <source>
        <dbReference type="PROSITE" id="PS50110"/>
    </source>
</evidence>
<keyword evidence="4" id="KW-0808">Transferase</keyword>
<dbReference type="InterPro" id="IPR007487">
    <property type="entry name" value="ABC_transpt-TYRBP-like"/>
</dbReference>
<dbReference type="GO" id="GO:0005886">
    <property type="term" value="C:plasma membrane"/>
    <property type="evidence" value="ECO:0007669"/>
    <property type="project" value="UniProtKB-SubCell"/>
</dbReference>
<evidence type="ECO:0000313" key="17">
    <source>
        <dbReference type="EMBL" id="PKI80216.1"/>
    </source>
</evidence>
<dbReference type="Gene3D" id="3.40.50.2300">
    <property type="match status" value="3"/>
</dbReference>
<dbReference type="CDD" id="cd00082">
    <property type="entry name" value="HisKA"/>
    <property type="match status" value="1"/>
</dbReference>
<comment type="catalytic activity">
    <reaction evidence="1">
        <text>ATP + protein L-histidine = ADP + protein N-phospho-L-histidine.</text>
        <dbReference type="EC" id="2.7.13.3"/>
    </reaction>
</comment>
<dbReference type="SUPFAM" id="SSF53850">
    <property type="entry name" value="Periplasmic binding protein-like II"/>
    <property type="match status" value="2"/>
</dbReference>
<dbReference type="SMART" id="SM00062">
    <property type="entry name" value="PBPb"/>
    <property type="match status" value="2"/>
</dbReference>
<dbReference type="CDD" id="cd01007">
    <property type="entry name" value="PBP2_BvgS_HisK_like"/>
    <property type="match status" value="1"/>
</dbReference>
<evidence type="ECO:0000256" key="7">
    <source>
        <dbReference type="ARBA" id="ARBA00022840"/>
    </source>
</evidence>
<dbReference type="CDD" id="cd00088">
    <property type="entry name" value="HPT"/>
    <property type="match status" value="1"/>
</dbReference>
<feature type="coiled-coil region" evidence="13">
    <location>
        <begin position="1371"/>
        <end position="1403"/>
    </location>
</feature>
<dbReference type="KEGG" id="ahs:AHALO_1096"/>
<dbReference type="CDD" id="cd17546">
    <property type="entry name" value="REC_hyHK_CKI1_RcsC-like"/>
    <property type="match status" value="1"/>
</dbReference>
<keyword evidence="6" id="KW-0418">Kinase</keyword>
<dbReference type="FunFam" id="1.10.287.130:FF:000002">
    <property type="entry name" value="Two-component osmosensing histidine kinase"/>
    <property type="match status" value="1"/>
</dbReference>
<dbReference type="InterPro" id="IPR036890">
    <property type="entry name" value="HATPase_C_sf"/>
</dbReference>
<feature type="domain" description="HPt" evidence="16">
    <location>
        <begin position="1318"/>
        <end position="1414"/>
    </location>
</feature>
<dbReference type="PANTHER" id="PTHR45339:SF3">
    <property type="entry name" value="HISTIDINE KINASE"/>
    <property type="match status" value="1"/>
</dbReference>
<evidence type="ECO:0000256" key="13">
    <source>
        <dbReference type="SAM" id="Coils"/>
    </source>
</evidence>
<feature type="modified residue" description="4-aspartylphosphate" evidence="12">
    <location>
        <position position="1216"/>
    </location>
</feature>
<reference evidence="17 18" key="1">
    <citation type="submission" date="2017-09" db="EMBL/GenBank/DDBJ databases">
        <title>Genomics of the genus Arcobacter.</title>
        <authorList>
            <person name="Perez-Cataluna A."/>
            <person name="Figueras M.J."/>
            <person name="Salas-Masso N."/>
        </authorList>
    </citation>
    <scope>NUCLEOTIDE SEQUENCE [LARGE SCALE GENOMIC DNA]</scope>
    <source>
        <strain evidence="17 18">DSM 18005</strain>
    </source>
</reference>
<dbReference type="InterPro" id="IPR004358">
    <property type="entry name" value="Sig_transdc_His_kin-like_C"/>
</dbReference>
<evidence type="ECO:0000256" key="8">
    <source>
        <dbReference type="ARBA" id="ARBA00023012"/>
    </source>
</evidence>
<evidence type="ECO:0000256" key="5">
    <source>
        <dbReference type="ARBA" id="ARBA00022741"/>
    </source>
</evidence>
<dbReference type="InterPro" id="IPR011006">
    <property type="entry name" value="CheY-like_superfamily"/>
</dbReference>
<dbReference type="Gene3D" id="1.10.287.130">
    <property type="match status" value="1"/>
</dbReference>
<dbReference type="Pfam" id="PF00512">
    <property type="entry name" value="HisKA"/>
    <property type="match status" value="1"/>
</dbReference>
<gene>
    <name evidence="17" type="ORF">CP960_10315</name>
</gene>
<proteinExistence type="predicted"/>
<dbReference type="Pfam" id="PF01627">
    <property type="entry name" value="Hpt"/>
    <property type="match status" value="1"/>
</dbReference>
<dbReference type="PANTHER" id="PTHR45339">
    <property type="entry name" value="HYBRID SIGNAL TRANSDUCTION HISTIDINE KINASE J"/>
    <property type="match status" value="1"/>
</dbReference>
<dbReference type="Gene3D" id="3.40.190.10">
    <property type="entry name" value="Periplasmic binding protein-like II"/>
    <property type="match status" value="4"/>
</dbReference>
<keyword evidence="3 12" id="KW-0597">Phosphoprotein</keyword>
<evidence type="ECO:0000313" key="18">
    <source>
        <dbReference type="Proteomes" id="UP000233248"/>
    </source>
</evidence>
<dbReference type="SUPFAM" id="SSF47226">
    <property type="entry name" value="Histidine-containing phosphotransfer domain, HPT domain"/>
    <property type="match status" value="1"/>
</dbReference>
<comment type="caution">
    <text evidence="17">The sequence shown here is derived from an EMBL/GenBank/DDBJ whole genome shotgun (WGS) entry which is preliminary data.</text>
</comment>
<dbReference type="Gene3D" id="1.20.120.160">
    <property type="entry name" value="HPT domain"/>
    <property type="match status" value="1"/>
</dbReference>